<name>A0A0S2SFG9_9GAMM</name>
<dbReference type="Gene3D" id="3.40.50.720">
    <property type="entry name" value="NAD(P)-binding Rossmann-like Domain"/>
    <property type="match status" value="1"/>
</dbReference>
<dbReference type="InterPro" id="IPR036291">
    <property type="entry name" value="NAD(P)-bd_dom_sf"/>
</dbReference>
<dbReference type="Pfam" id="PF01370">
    <property type="entry name" value="Epimerase"/>
    <property type="match status" value="1"/>
</dbReference>
<protein>
    <recommendedName>
        <fullName evidence="6">Epimerase</fullName>
    </recommendedName>
</protein>
<reference evidence="4 5" key="2">
    <citation type="journal article" date="2016" name="Genome Announc.">
        <title>Complete Genome Sequence of the Highly Virulent Aeromonas schubertii Strain WL1483, Isolated from Diseased Snakehead Fish (Channa argus) in China.</title>
        <authorList>
            <person name="Liu L."/>
            <person name="Li N."/>
            <person name="Zhang D."/>
            <person name="Fu X."/>
            <person name="Shi C."/>
            <person name="Lin Q."/>
            <person name="Hao G."/>
        </authorList>
    </citation>
    <scope>NUCLEOTIDE SEQUENCE [LARGE SCALE GENOMIC DNA]</scope>
    <source>
        <strain evidence="4 5">WL1483</strain>
    </source>
</reference>
<dbReference type="InterPro" id="IPR001509">
    <property type="entry name" value="Epimerase_deHydtase"/>
</dbReference>
<dbReference type="Pfam" id="PF08338">
    <property type="entry name" value="DUF1731"/>
    <property type="match status" value="1"/>
</dbReference>
<feature type="domain" description="NAD-dependent epimerase/dehydratase" evidence="2">
    <location>
        <begin position="3"/>
        <end position="222"/>
    </location>
</feature>
<evidence type="ECO:0000259" key="3">
    <source>
        <dbReference type="Pfam" id="PF08338"/>
    </source>
</evidence>
<reference evidence="5" key="1">
    <citation type="submission" date="2015-10" db="EMBL/GenBank/DDBJ databases">
        <title>Complete Genome Sequence of Aeromonas schubertii strain WL1483.</title>
        <authorList>
            <person name="Liu L."/>
        </authorList>
    </citation>
    <scope>NUCLEOTIDE SEQUENCE [LARGE SCALE GENOMIC DNA]</scope>
    <source>
        <strain evidence="5">WL1483</strain>
    </source>
</reference>
<dbReference type="InterPro" id="IPR010099">
    <property type="entry name" value="SDR39U1"/>
</dbReference>
<evidence type="ECO:0000259" key="2">
    <source>
        <dbReference type="Pfam" id="PF01370"/>
    </source>
</evidence>
<feature type="domain" description="DUF1731" evidence="3">
    <location>
        <begin position="250"/>
        <end position="296"/>
    </location>
</feature>
<evidence type="ECO:0000313" key="4">
    <source>
        <dbReference type="EMBL" id="ALP40438.1"/>
    </source>
</evidence>
<dbReference type="PATRIC" id="fig|652.5.peg.725"/>
<gene>
    <name evidence="4" type="ORF">WL1483_1019</name>
</gene>
<dbReference type="Proteomes" id="UP000058114">
    <property type="component" value="Chromosome"/>
</dbReference>
<evidence type="ECO:0000313" key="5">
    <source>
        <dbReference type="Proteomes" id="UP000058114"/>
    </source>
</evidence>
<dbReference type="PANTHER" id="PTHR11092:SF0">
    <property type="entry name" value="EPIMERASE FAMILY PROTEIN SDR39U1"/>
    <property type="match status" value="1"/>
</dbReference>
<dbReference type="PANTHER" id="PTHR11092">
    <property type="entry name" value="SUGAR NUCLEOTIDE EPIMERASE RELATED"/>
    <property type="match status" value="1"/>
</dbReference>
<sequence length="298" mass="33127">MKILITGGTGFIGRKLVAQLKQLHDLVILSRDRPRAWQRLGHDVEIIDNLDRLDNLDGFDAVINLAGEPIAEGRWSEERKQLLCDSRWLLTEQLVDLIQLSEAPPRVLINASAVGWYGRQGPEPVDESCQQPHDEFTHRLCQRWESLALQARSKQTRVCVLRIGIVLGKEGGALAKMLTPYKLGLGGPLGSGEQMMSWVHQQDLVRAILFLLEHEECQGIYNGTAPQPVSNRTFSKALASALHRPHLLMVPAPLLRLAMGEASDLLLTGQAVLPTRLQEAGFHFTHPELAPALTDLFT</sequence>
<dbReference type="InterPro" id="IPR013549">
    <property type="entry name" value="DUF1731"/>
</dbReference>
<organism evidence="4 5">
    <name type="scientific">Aeromonas schubertii</name>
    <dbReference type="NCBI Taxonomy" id="652"/>
    <lineage>
        <taxon>Bacteria</taxon>
        <taxon>Pseudomonadati</taxon>
        <taxon>Pseudomonadota</taxon>
        <taxon>Gammaproteobacteria</taxon>
        <taxon>Aeromonadales</taxon>
        <taxon>Aeromonadaceae</taxon>
        <taxon>Aeromonas</taxon>
    </lineage>
</organism>
<dbReference type="SUPFAM" id="SSF51735">
    <property type="entry name" value="NAD(P)-binding Rossmann-fold domains"/>
    <property type="match status" value="1"/>
</dbReference>
<dbReference type="AlphaFoldDB" id="A0A0S2SFG9"/>
<comment type="similarity">
    <text evidence="1">Belongs to the NAD(P)-dependent epimerase/dehydratase family. SDR39U1 subfamily.</text>
</comment>
<evidence type="ECO:0008006" key="6">
    <source>
        <dbReference type="Google" id="ProtNLM"/>
    </source>
</evidence>
<dbReference type="KEGG" id="asr:WL1483_1019"/>
<dbReference type="RefSeq" id="WP_060584183.1">
    <property type="nucleotide sequence ID" value="NZ_CP013067.1"/>
</dbReference>
<dbReference type="NCBIfam" id="TIGR01777">
    <property type="entry name" value="yfcH"/>
    <property type="match status" value="1"/>
</dbReference>
<dbReference type="EMBL" id="CP013067">
    <property type="protein sequence ID" value="ALP40438.1"/>
    <property type="molecule type" value="Genomic_DNA"/>
</dbReference>
<proteinExistence type="inferred from homology"/>
<accession>A0A0S2SFG9</accession>
<evidence type="ECO:0000256" key="1">
    <source>
        <dbReference type="ARBA" id="ARBA00009353"/>
    </source>
</evidence>